<dbReference type="RefSeq" id="WP_058419538.1">
    <property type="nucleotide sequence ID" value="NZ_LKEF01000010.1"/>
</dbReference>
<proteinExistence type="predicted"/>
<evidence type="ECO:0000313" key="2">
    <source>
        <dbReference type="Proteomes" id="UP000054197"/>
    </source>
</evidence>
<evidence type="ECO:0000313" key="1">
    <source>
        <dbReference type="EMBL" id="KTB67577.1"/>
    </source>
</evidence>
<dbReference type="AlphaFoldDB" id="A0A0W0I336"/>
<sequence length="114" mass="13279">MKTVFFETTTFTATVGEYLTDDEYRQLQKEMQANPETGDVMPRTGGFRKLRWQDARRGKGKRGGLRVIYYWLLNDSQFWMFAIYDKDEVINLTGDQEKALKAAIDAELKRRGGK</sequence>
<comment type="caution">
    <text evidence="1">The sequence shown here is derived from an EMBL/GenBank/DDBJ whole genome shotgun (WGS) entry which is preliminary data.</text>
</comment>
<dbReference type="EMBL" id="LKEF01000010">
    <property type="protein sequence ID" value="KTB67577.1"/>
    <property type="molecule type" value="Genomic_DNA"/>
</dbReference>
<dbReference type="Proteomes" id="UP000054197">
    <property type="component" value="Unassembled WGS sequence"/>
</dbReference>
<organism evidence="1 2">
    <name type="scientific">Pseudomonas fluorescens ICMP 11288</name>
    <dbReference type="NCBI Taxonomy" id="1198309"/>
    <lineage>
        <taxon>Bacteria</taxon>
        <taxon>Pseudomonadati</taxon>
        <taxon>Pseudomonadota</taxon>
        <taxon>Gammaproteobacteria</taxon>
        <taxon>Pseudomonadales</taxon>
        <taxon>Pseudomonadaceae</taxon>
        <taxon>Pseudomonas</taxon>
    </lineage>
</organism>
<gene>
    <name evidence="1" type="ORF">AO063_16145</name>
</gene>
<protein>
    <submittedName>
        <fullName evidence="1">Toxin</fullName>
    </submittedName>
</protein>
<accession>A0A0W0I336</accession>
<dbReference type="InterPro" id="IPR009387">
    <property type="entry name" value="HigB-2"/>
</dbReference>
<dbReference type="PIRSF" id="PIRSF039032">
    <property type="entry name" value="HigB-2"/>
    <property type="match status" value="1"/>
</dbReference>
<reference evidence="1 2" key="1">
    <citation type="submission" date="2015-09" db="EMBL/GenBank/DDBJ databases">
        <title>Genome sequence of ICMP 11288.</title>
        <authorList>
            <person name="Visnovsky S."/>
            <person name="Lu A."/>
            <person name="Panda P."/>
            <person name="Pitman A."/>
        </authorList>
    </citation>
    <scope>NUCLEOTIDE SEQUENCE [LARGE SCALE GENOMIC DNA]</scope>
    <source>
        <strain evidence="1 2">ICMP 11288</strain>
    </source>
</reference>
<name>A0A0W0I336_PSEFL</name>